<dbReference type="EMBL" id="CAKMTQ010000004">
    <property type="protein sequence ID" value="CAH1522708.1"/>
    <property type="molecule type" value="Genomic_DNA"/>
</dbReference>
<reference evidence="1" key="1">
    <citation type="submission" date="2022-01" db="EMBL/GenBank/DDBJ databases">
        <authorList>
            <person name="Lagorce A."/>
        </authorList>
    </citation>
    <scope>NUCLEOTIDE SEQUENCE</scope>
    <source>
        <strain evidence="1">Th15_F1_D04</strain>
    </source>
</reference>
<accession>A0AAU9Q0R2</accession>
<organism evidence="1 2">
    <name type="scientific">Vibrio owensii</name>
    <dbReference type="NCBI Taxonomy" id="696485"/>
    <lineage>
        <taxon>Bacteria</taxon>
        <taxon>Pseudomonadati</taxon>
        <taxon>Pseudomonadota</taxon>
        <taxon>Gammaproteobacteria</taxon>
        <taxon>Vibrionales</taxon>
        <taxon>Vibrionaceae</taxon>
        <taxon>Vibrio</taxon>
    </lineage>
</organism>
<gene>
    <name evidence="1" type="ORF">THF1D04_120001</name>
</gene>
<proteinExistence type="predicted"/>
<dbReference type="AlphaFoldDB" id="A0AAU9Q0R2"/>
<comment type="caution">
    <text evidence="1">The sequence shown here is derived from an EMBL/GenBank/DDBJ whole genome shotgun (WGS) entry which is preliminary data.</text>
</comment>
<sequence length="44" mass="5040">MVRDERVNPASAGFFYARFLGLDKLELPPVTILEIHHTSVSQRK</sequence>
<evidence type="ECO:0000313" key="2">
    <source>
        <dbReference type="Proteomes" id="UP001295420"/>
    </source>
</evidence>
<dbReference type="Proteomes" id="UP001295420">
    <property type="component" value="Unassembled WGS sequence"/>
</dbReference>
<protein>
    <recommendedName>
        <fullName evidence="3">Glyoxalase</fullName>
    </recommendedName>
</protein>
<evidence type="ECO:0000313" key="1">
    <source>
        <dbReference type="EMBL" id="CAH1522708.1"/>
    </source>
</evidence>
<evidence type="ECO:0008006" key="3">
    <source>
        <dbReference type="Google" id="ProtNLM"/>
    </source>
</evidence>
<name>A0AAU9Q0R2_9VIBR</name>